<sequence>MAAVTLLPHALLGVLQRAEGAATPARLELPAALGRWSAADGGLPAWTPDYDDGPQRARRVYAGPAGRVGLLVDYYRGQNENSKVVSSQHLLVGMRDATWSIPSHEGRELELDGRRIGLRRSEILERVSLSGAGRQRLVVWRLYWIGGHWFGGDVQAKLAGAVARLMGRGDEGAALLLYADGSGDAGADAAIETFLQDNHAALGSLLERVRATR</sequence>
<organism evidence="2 3">
    <name type="scientific">Rubrivivax gelatinosus</name>
    <name type="common">Rhodocyclus gelatinosus</name>
    <name type="synonym">Rhodopseudomonas gelatinosa</name>
    <dbReference type="NCBI Taxonomy" id="28068"/>
    <lineage>
        <taxon>Bacteria</taxon>
        <taxon>Pseudomonadati</taxon>
        <taxon>Pseudomonadota</taxon>
        <taxon>Betaproteobacteria</taxon>
        <taxon>Burkholderiales</taxon>
        <taxon>Sphaerotilaceae</taxon>
        <taxon>Rubrivivax</taxon>
    </lineage>
</organism>
<feature type="domain" description="Methanolan biosynthesis EpsI" evidence="1">
    <location>
        <begin position="1"/>
        <end position="203"/>
    </location>
</feature>
<protein>
    <submittedName>
        <fullName evidence="2">EpsI family protein</fullName>
    </submittedName>
</protein>
<evidence type="ECO:0000313" key="2">
    <source>
        <dbReference type="EMBL" id="MBK1714401.1"/>
    </source>
</evidence>
<dbReference type="NCBIfam" id="TIGR02914">
    <property type="entry name" value="EpsI_fam"/>
    <property type="match status" value="1"/>
</dbReference>
<reference evidence="2" key="1">
    <citation type="submission" date="2017-08" db="EMBL/GenBank/DDBJ databases">
        <authorList>
            <person name="Imhoff J.F."/>
            <person name="Rahn T."/>
            <person name="Kuenzel S."/>
            <person name="Neulinger S.C."/>
        </authorList>
    </citation>
    <scope>NUCLEOTIDE SEQUENCE</scope>
    <source>
        <strain evidence="2">IM 151</strain>
    </source>
</reference>
<reference evidence="2" key="2">
    <citation type="journal article" date="2020" name="Microorganisms">
        <title>Osmotic Adaptation and Compatible Solute Biosynthesis of Phototrophic Bacteria as Revealed from Genome Analyses.</title>
        <authorList>
            <person name="Imhoff J.F."/>
            <person name="Rahn T."/>
            <person name="Kunzel S."/>
            <person name="Keller A."/>
            <person name="Neulinger S.C."/>
        </authorList>
    </citation>
    <scope>NUCLEOTIDE SEQUENCE</scope>
    <source>
        <strain evidence="2">IM 151</strain>
    </source>
</reference>
<dbReference type="Pfam" id="PF11984">
    <property type="entry name" value="DUF3485"/>
    <property type="match status" value="1"/>
</dbReference>
<dbReference type="EMBL" id="NRRU01000066">
    <property type="protein sequence ID" value="MBK1714401.1"/>
    <property type="molecule type" value="Genomic_DNA"/>
</dbReference>
<name>A0ABS1DX82_RUBGE</name>
<evidence type="ECO:0000313" key="3">
    <source>
        <dbReference type="Proteomes" id="UP001041814"/>
    </source>
</evidence>
<keyword evidence="3" id="KW-1185">Reference proteome</keyword>
<comment type="caution">
    <text evidence="2">The sequence shown here is derived from an EMBL/GenBank/DDBJ whole genome shotgun (WGS) entry which is preliminary data.</text>
</comment>
<gene>
    <name evidence="2" type="primary">epsI</name>
    <name evidence="2" type="ORF">CKO43_16640</name>
</gene>
<accession>A0ABS1DX82</accession>
<dbReference type="Proteomes" id="UP001041814">
    <property type="component" value="Unassembled WGS sequence"/>
</dbReference>
<evidence type="ECO:0000259" key="1">
    <source>
        <dbReference type="Pfam" id="PF11984"/>
    </source>
</evidence>
<proteinExistence type="predicted"/>
<dbReference type="InterPro" id="IPR014263">
    <property type="entry name" value="Methanolan_biosynth_EpsI"/>
</dbReference>